<dbReference type="PROSITE" id="PS50928">
    <property type="entry name" value="ABC_TM1"/>
    <property type="match status" value="1"/>
</dbReference>
<evidence type="ECO:0000256" key="3">
    <source>
        <dbReference type="ARBA" id="ARBA00022989"/>
    </source>
</evidence>
<evidence type="ECO:0000313" key="15">
    <source>
        <dbReference type="Proteomes" id="UP000061362"/>
    </source>
</evidence>
<dbReference type="EMBL" id="CP008822">
    <property type="protein sequence ID" value="AIM27432.1"/>
    <property type="molecule type" value="Genomic_DNA"/>
</dbReference>
<dbReference type="OrthoDB" id="18784at2157"/>
<feature type="transmembrane region" description="Helical" evidence="5">
    <location>
        <begin position="7"/>
        <end position="32"/>
    </location>
</feature>
<evidence type="ECO:0000313" key="8">
    <source>
        <dbReference type="EMBL" id="AKV74305.1"/>
    </source>
</evidence>
<reference evidence="15 16" key="2">
    <citation type="journal article" date="2015" name="Genome Announc.">
        <title>Complete Genome Sequences of Evolved Arsenate-Resistant Metallosphaera sedula Strains.</title>
        <authorList>
            <person name="Ai C."/>
            <person name="McCarthy S."/>
            <person name="Schackwitz W."/>
            <person name="Martin J."/>
            <person name="Lipzen A."/>
            <person name="Blum P."/>
        </authorList>
    </citation>
    <scope>NUCLEOTIDE SEQUENCE [LARGE SCALE GENOMIC DNA]</scope>
    <source>
        <strain evidence="10 16">ARS120-1</strain>
        <strain evidence="11 15">ARS120-2</strain>
        <strain evidence="8 18">ARS50-1</strain>
        <strain evidence="9 17">ARS50-2</strain>
    </source>
</reference>
<evidence type="ECO:0000313" key="10">
    <source>
        <dbReference type="EMBL" id="AKV78796.1"/>
    </source>
</evidence>
<accession>A0A088E6P4</accession>
<dbReference type="OMA" id="LWYSVQS"/>
<keyword evidence="3 5" id="KW-1133">Transmembrane helix</keyword>
<evidence type="ECO:0000313" key="18">
    <source>
        <dbReference type="Proteomes" id="UP000068832"/>
    </source>
</evidence>
<evidence type="ECO:0000313" key="16">
    <source>
        <dbReference type="Proteomes" id="UP000062398"/>
    </source>
</evidence>
<dbReference type="CDD" id="cd06261">
    <property type="entry name" value="TM_PBP2"/>
    <property type="match status" value="1"/>
</dbReference>
<dbReference type="Proteomes" id="UP000061362">
    <property type="component" value="Chromosome"/>
</dbReference>
<dbReference type="EMBL" id="CP012173">
    <property type="protein sequence ID" value="AKV76544.1"/>
    <property type="molecule type" value="Genomic_DNA"/>
</dbReference>
<comment type="similarity">
    <text evidence="5">Belongs to the binding-protein-dependent transport system permease family.</text>
</comment>
<keyword evidence="2 5" id="KW-0812">Transmembrane</keyword>
<evidence type="ECO:0000313" key="12">
    <source>
        <dbReference type="EMBL" id="AKV84318.1"/>
    </source>
</evidence>
<sequence length="274" mass="29474">MRLTPFLLVLPAVGYIVAFSFFPTIDAVYLSFQDPHGGLSLHNYQELAYFNVGGAVLDTVLVTVGALLIQLALGFLVASVLSREFLGKRALSTITIIPMGVATVVAAITFSFIFQTSGGYANTVLHSLFGINVNWYQTSLSSLLVVMLADSWKNTPIVSLILLAGMSSIPRELYYSAAIDGAGSVRRFIHITLPNLRSFIGVALILRGVQEFNIFALPLILIGDHPPLLTTLVYNLYTTTFPEVGLALAAATVLLGFILVFMGVVIKLTGGRSS</sequence>
<keyword evidence="4 5" id="KW-0472">Membrane</keyword>
<dbReference type="Proteomes" id="UP000056255">
    <property type="component" value="Chromosome"/>
</dbReference>
<comment type="subcellular location">
    <subcellularLocation>
        <location evidence="5">Cell membrane</location>
        <topology evidence="5">Multi-pass membrane protein</topology>
    </subcellularLocation>
    <subcellularLocation>
        <location evidence="1">Membrane</location>
        <topology evidence="1">Multi-pass membrane protein</topology>
    </subcellularLocation>
</comment>
<evidence type="ECO:0000256" key="1">
    <source>
        <dbReference type="ARBA" id="ARBA00004141"/>
    </source>
</evidence>
<reference evidence="7 13" key="1">
    <citation type="journal article" date="2014" name="J. Bacteriol.">
        <title>Role of an Archaeal PitA Transporter in the Copper and Arsenic Resistance of Metallosphaera sedula, an Extreme Thermoacidophile.</title>
        <authorList>
            <person name="McCarthy S."/>
            <person name="Ai C."/>
            <person name="Wheaton G."/>
            <person name="Tevatia R."/>
            <person name="Eckrich V."/>
            <person name="Kelly R."/>
            <person name="Blum P."/>
        </authorList>
    </citation>
    <scope>NUCLEOTIDE SEQUENCE [LARGE SCALE GENOMIC DNA]</scope>
    <source>
        <strain evidence="7 13">CuR1</strain>
    </source>
</reference>
<dbReference type="AlphaFoldDB" id="A0A088E6P4"/>
<dbReference type="InterPro" id="IPR035906">
    <property type="entry name" value="MetI-like_sf"/>
</dbReference>
<evidence type="ECO:0000313" key="14">
    <source>
        <dbReference type="Proteomes" id="UP000056255"/>
    </source>
</evidence>
<dbReference type="InterPro" id="IPR052730">
    <property type="entry name" value="Sugar_ABC_transporter"/>
</dbReference>
<feature type="transmembrane region" description="Helical" evidence="5">
    <location>
        <begin position="52"/>
        <end position="78"/>
    </location>
</feature>
<dbReference type="GeneID" id="91755784"/>
<dbReference type="EMBL" id="CP012172">
    <property type="protein sequence ID" value="AKV74305.1"/>
    <property type="molecule type" value="Genomic_DNA"/>
</dbReference>
<dbReference type="Gene3D" id="1.10.3720.10">
    <property type="entry name" value="MetI-like"/>
    <property type="match status" value="1"/>
</dbReference>
<proteinExistence type="inferred from homology"/>
<gene>
    <name evidence="7" type="ORF">HA72_1288</name>
    <name evidence="8" type="ORF">MsedA_1304</name>
    <name evidence="9" type="ORF">MsedB_1306</name>
    <name evidence="10" type="ORF">MsedC_1304</name>
    <name evidence="11" type="ORF">MsedD_1305</name>
    <name evidence="12" type="ORF">MsedE_1309</name>
</gene>
<evidence type="ECO:0000313" key="17">
    <source>
        <dbReference type="Proteomes" id="UP000062475"/>
    </source>
</evidence>
<organism evidence="7 13">
    <name type="scientific">Metallosphaera sedula</name>
    <dbReference type="NCBI Taxonomy" id="43687"/>
    <lineage>
        <taxon>Archaea</taxon>
        <taxon>Thermoproteota</taxon>
        <taxon>Thermoprotei</taxon>
        <taxon>Sulfolobales</taxon>
        <taxon>Sulfolobaceae</taxon>
        <taxon>Metallosphaera</taxon>
    </lineage>
</organism>
<dbReference type="PANTHER" id="PTHR43759">
    <property type="entry name" value="TREHALOSE TRANSPORT SYSTEM PERMEASE PROTEIN SUGA"/>
    <property type="match status" value="1"/>
</dbReference>
<dbReference type="Proteomes" id="UP000029084">
    <property type="component" value="Chromosome"/>
</dbReference>
<dbReference type="PATRIC" id="fig|43687.5.peg.1405"/>
<evidence type="ECO:0000256" key="5">
    <source>
        <dbReference type="RuleBase" id="RU363032"/>
    </source>
</evidence>
<evidence type="ECO:0000313" key="11">
    <source>
        <dbReference type="EMBL" id="AKV81041.1"/>
    </source>
</evidence>
<keyword evidence="5" id="KW-0813">Transport</keyword>
<protein>
    <submittedName>
        <fullName evidence="8">Sugar ABC transporter permease</fullName>
    </submittedName>
    <submittedName>
        <fullName evidence="7">Trehalose ABC transporter membrane protein</fullName>
    </submittedName>
</protein>
<evidence type="ECO:0000256" key="2">
    <source>
        <dbReference type="ARBA" id="ARBA00022692"/>
    </source>
</evidence>
<dbReference type="SUPFAM" id="SSF161098">
    <property type="entry name" value="MetI-like"/>
    <property type="match status" value="1"/>
</dbReference>
<dbReference type="GO" id="GO:0055085">
    <property type="term" value="P:transmembrane transport"/>
    <property type="evidence" value="ECO:0007669"/>
    <property type="project" value="InterPro"/>
</dbReference>
<name>A0A088E6P4_9CREN</name>
<evidence type="ECO:0000256" key="4">
    <source>
        <dbReference type="ARBA" id="ARBA00023136"/>
    </source>
</evidence>
<dbReference type="InterPro" id="IPR000515">
    <property type="entry name" value="MetI-like"/>
</dbReference>
<feature type="transmembrane region" description="Helical" evidence="5">
    <location>
        <begin position="244"/>
        <end position="266"/>
    </location>
</feature>
<dbReference type="EMBL" id="CP012176">
    <property type="protein sequence ID" value="AKV84318.1"/>
    <property type="molecule type" value="Genomic_DNA"/>
</dbReference>
<feature type="transmembrane region" description="Helical" evidence="5">
    <location>
        <begin position="196"/>
        <end position="222"/>
    </location>
</feature>
<dbReference type="PANTHER" id="PTHR43759:SF1">
    <property type="entry name" value="GLUCOSE IMPORT SYSTEM PERMEASE PROTEIN GLCT"/>
    <property type="match status" value="1"/>
</dbReference>
<reference evidence="12 14" key="3">
    <citation type="submission" date="2015-07" db="EMBL/GenBank/DDBJ databases">
        <title>Physiological, transcriptional responses and genome re-sequencing of acid resistant extremely thermoacidophilic Metallosphaera sedula SARC-M1.</title>
        <authorList>
            <person name="Ai C."/>
            <person name="McCarthy S."/>
            <person name="Eckrich V."/>
            <person name="Rudrappa D."/>
            <person name="Qiu G."/>
            <person name="Blum P."/>
        </authorList>
    </citation>
    <scope>NUCLEOTIDE SEQUENCE [LARGE SCALE GENOMIC DNA]</scope>
    <source>
        <strain evidence="12 14">SARC-M1</strain>
    </source>
</reference>
<dbReference type="EMBL" id="CP012175">
    <property type="protein sequence ID" value="AKV81041.1"/>
    <property type="molecule type" value="Genomic_DNA"/>
</dbReference>
<dbReference type="Proteomes" id="UP000062398">
    <property type="component" value="Chromosome"/>
</dbReference>
<evidence type="ECO:0000313" key="9">
    <source>
        <dbReference type="EMBL" id="AKV76544.1"/>
    </source>
</evidence>
<evidence type="ECO:0000313" key="13">
    <source>
        <dbReference type="Proteomes" id="UP000029084"/>
    </source>
</evidence>
<feature type="transmembrane region" description="Helical" evidence="5">
    <location>
        <begin position="90"/>
        <end position="114"/>
    </location>
</feature>
<dbReference type="Pfam" id="PF00528">
    <property type="entry name" value="BPD_transp_1"/>
    <property type="match status" value="1"/>
</dbReference>
<dbReference type="EMBL" id="CP012174">
    <property type="protein sequence ID" value="AKV78796.1"/>
    <property type="molecule type" value="Genomic_DNA"/>
</dbReference>
<dbReference type="Proteomes" id="UP000062475">
    <property type="component" value="Chromosome"/>
</dbReference>
<evidence type="ECO:0000259" key="6">
    <source>
        <dbReference type="PROSITE" id="PS50928"/>
    </source>
</evidence>
<evidence type="ECO:0000313" key="7">
    <source>
        <dbReference type="EMBL" id="AIM27432.1"/>
    </source>
</evidence>
<dbReference type="RefSeq" id="WP_012021234.1">
    <property type="nucleotide sequence ID" value="NZ_AP019770.1"/>
</dbReference>
<dbReference type="GO" id="GO:0005886">
    <property type="term" value="C:plasma membrane"/>
    <property type="evidence" value="ECO:0007669"/>
    <property type="project" value="UniProtKB-SubCell"/>
</dbReference>
<dbReference type="Proteomes" id="UP000068832">
    <property type="component" value="Chromosome"/>
</dbReference>
<feature type="domain" description="ABC transmembrane type-1" evidence="6">
    <location>
        <begin position="56"/>
        <end position="265"/>
    </location>
</feature>